<dbReference type="Proteomes" id="UP000886653">
    <property type="component" value="Unassembled WGS sequence"/>
</dbReference>
<evidence type="ECO:0000313" key="2">
    <source>
        <dbReference type="EMBL" id="KAG0142652.1"/>
    </source>
</evidence>
<accession>A0A9P6NE99</accession>
<evidence type="ECO:0000259" key="1">
    <source>
        <dbReference type="Pfam" id="PF14529"/>
    </source>
</evidence>
<dbReference type="Pfam" id="PF14529">
    <property type="entry name" value="Exo_endo_phos_2"/>
    <property type="match status" value="1"/>
</dbReference>
<dbReference type="InterPro" id="IPR005135">
    <property type="entry name" value="Endo/exonuclease/phosphatase"/>
</dbReference>
<protein>
    <recommendedName>
        <fullName evidence="1">Endonuclease/exonuclease/phosphatase domain-containing protein</fullName>
    </recommendedName>
</protein>
<proteinExistence type="predicted"/>
<dbReference type="Gene3D" id="3.60.10.10">
    <property type="entry name" value="Endonuclease/exonuclease/phosphatase"/>
    <property type="match status" value="1"/>
</dbReference>
<feature type="domain" description="Endonuclease/exonuclease/phosphatase" evidence="1">
    <location>
        <begin position="4"/>
        <end position="106"/>
    </location>
</feature>
<feature type="non-terminal residue" evidence="2">
    <location>
        <position position="1"/>
    </location>
</feature>
<evidence type="ECO:0000313" key="3">
    <source>
        <dbReference type="Proteomes" id="UP000886653"/>
    </source>
</evidence>
<keyword evidence="3" id="KW-1185">Reference proteome</keyword>
<comment type="caution">
    <text evidence="2">The sequence shown here is derived from an EMBL/GenBank/DDBJ whole genome shotgun (WGS) entry which is preliminary data.</text>
</comment>
<dbReference type="AlphaFoldDB" id="A0A9P6NE99"/>
<dbReference type="OrthoDB" id="5549573at2759"/>
<dbReference type="EMBL" id="MU167342">
    <property type="protein sequence ID" value="KAG0142652.1"/>
    <property type="molecule type" value="Genomic_DNA"/>
</dbReference>
<dbReference type="SUPFAM" id="SSF56219">
    <property type="entry name" value="DNase I-like"/>
    <property type="match status" value="1"/>
</dbReference>
<gene>
    <name evidence="2" type="ORF">CROQUDRAFT_13537</name>
</gene>
<feature type="non-terminal residue" evidence="2">
    <location>
        <position position="114"/>
    </location>
</feature>
<name>A0A9P6NE99_9BASI</name>
<dbReference type="InterPro" id="IPR036691">
    <property type="entry name" value="Endo/exonu/phosph_ase_sf"/>
</dbReference>
<dbReference type="GO" id="GO:0003824">
    <property type="term" value="F:catalytic activity"/>
    <property type="evidence" value="ECO:0007669"/>
    <property type="project" value="InterPro"/>
</dbReference>
<reference evidence="2" key="1">
    <citation type="submission" date="2013-11" db="EMBL/GenBank/DDBJ databases">
        <title>Genome sequence of the fusiform rust pathogen reveals effectors for host alternation and coevolution with pine.</title>
        <authorList>
            <consortium name="DOE Joint Genome Institute"/>
            <person name="Smith K."/>
            <person name="Pendleton A."/>
            <person name="Kubisiak T."/>
            <person name="Anderson C."/>
            <person name="Salamov A."/>
            <person name="Aerts A."/>
            <person name="Riley R."/>
            <person name="Clum A."/>
            <person name="Lindquist E."/>
            <person name="Ence D."/>
            <person name="Campbell M."/>
            <person name="Kronenberg Z."/>
            <person name="Feau N."/>
            <person name="Dhillon B."/>
            <person name="Hamelin R."/>
            <person name="Burleigh J."/>
            <person name="Smith J."/>
            <person name="Yandell M."/>
            <person name="Nelson C."/>
            <person name="Grigoriev I."/>
            <person name="Davis J."/>
        </authorList>
    </citation>
    <scope>NUCLEOTIDE SEQUENCE</scope>
    <source>
        <strain evidence="2">G11</strain>
    </source>
</reference>
<organism evidence="2 3">
    <name type="scientific">Cronartium quercuum f. sp. fusiforme G11</name>
    <dbReference type="NCBI Taxonomy" id="708437"/>
    <lineage>
        <taxon>Eukaryota</taxon>
        <taxon>Fungi</taxon>
        <taxon>Dikarya</taxon>
        <taxon>Basidiomycota</taxon>
        <taxon>Pucciniomycotina</taxon>
        <taxon>Pucciniomycetes</taxon>
        <taxon>Pucciniales</taxon>
        <taxon>Coleosporiaceae</taxon>
        <taxon>Cronartium</taxon>
    </lineage>
</organism>
<sequence length="114" mass="12796">LAPLLTNSSTHHTLVAMDSNLHHPLWNPPQYQHSHREADRLIRMMAAEGLDLQSEPHVPTFHPSNTSHTSTTIDLLWLSEACMEWAVTCKTDVNHTHSHLSDHAAITTELQIPA</sequence>